<dbReference type="Proteomes" id="UP001186944">
    <property type="component" value="Unassembled WGS sequence"/>
</dbReference>
<evidence type="ECO:0000313" key="2">
    <source>
        <dbReference type="Proteomes" id="UP001186944"/>
    </source>
</evidence>
<reference evidence="1" key="1">
    <citation type="submission" date="2019-08" db="EMBL/GenBank/DDBJ databases">
        <title>The improved chromosome-level genome for the pearl oyster Pinctada fucata martensii using PacBio sequencing and Hi-C.</title>
        <authorList>
            <person name="Zheng Z."/>
        </authorList>
    </citation>
    <scope>NUCLEOTIDE SEQUENCE</scope>
    <source>
        <strain evidence="1">ZZ-2019</strain>
        <tissue evidence="1">Adductor muscle</tissue>
    </source>
</reference>
<accession>A0AA88YMA0</accession>
<sequence>MGFGVSKQVNITNHHHQRLRATAIVFSKEDAESVLKGEEPGTYLLYRDYDTDRLYLSVRSSELIDHHRINFEDNLYYMDNQPTPIWIPLFCIIRGTSYTVPGSHTMYVIFLAHLSARTVKAFTIKVVKQNGNITGANNFNDVTEHAHQLENGMTSVEHTNEDTFGNSKISKSSGRLWRSGLNDKLLSRMSAPVPDSYADYLGHSFRSEMDVRHSEHVYPNGFILPRKDSLDDVNDDIFNDRSLHNETDPLNDSNSSVIDVRNEPDDLSVYDTYL</sequence>
<gene>
    <name evidence="1" type="ORF">FSP39_021074</name>
</gene>
<dbReference type="InterPro" id="IPR036860">
    <property type="entry name" value="SH2_dom_sf"/>
</dbReference>
<evidence type="ECO:0000313" key="1">
    <source>
        <dbReference type="EMBL" id="KAK3103692.1"/>
    </source>
</evidence>
<protein>
    <submittedName>
        <fullName evidence="1">Uncharacterized protein</fullName>
    </submittedName>
</protein>
<dbReference type="SUPFAM" id="SSF55550">
    <property type="entry name" value="SH2 domain"/>
    <property type="match status" value="1"/>
</dbReference>
<comment type="caution">
    <text evidence="1">The sequence shown here is derived from an EMBL/GenBank/DDBJ whole genome shotgun (WGS) entry which is preliminary data.</text>
</comment>
<dbReference type="CDD" id="cd00173">
    <property type="entry name" value="SH2"/>
    <property type="match status" value="1"/>
</dbReference>
<name>A0AA88YMA0_PINIB</name>
<organism evidence="1 2">
    <name type="scientific">Pinctada imbricata</name>
    <name type="common">Atlantic pearl-oyster</name>
    <name type="synonym">Pinctada martensii</name>
    <dbReference type="NCBI Taxonomy" id="66713"/>
    <lineage>
        <taxon>Eukaryota</taxon>
        <taxon>Metazoa</taxon>
        <taxon>Spiralia</taxon>
        <taxon>Lophotrochozoa</taxon>
        <taxon>Mollusca</taxon>
        <taxon>Bivalvia</taxon>
        <taxon>Autobranchia</taxon>
        <taxon>Pteriomorphia</taxon>
        <taxon>Pterioida</taxon>
        <taxon>Pterioidea</taxon>
        <taxon>Pteriidae</taxon>
        <taxon>Pinctada</taxon>
    </lineage>
</organism>
<dbReference type="Gene3D" id="3.30.505.10">
    <property type="entry name" value="SH2 domain"/>
    <property type="match status" value="1"/>
</dbReference>
<dbReference type="EMBL" id="VSWD01000005">
    <property type="protein sequence ID" value="KAK3103692.1"/>
    <property type="molecule type" value="Genomic_DNA"/>
</dbReference>
<proteinExistence type="predicted"/>
<keyword evidence="2" id="KW-1185">Reference proteome</keyword>
<dbReference type="AlphaFoldDB" id="A0AA88YMA0"/>